<protein>
    <submittedName>
        <fullName evidence="1">Uncharacterized protein</fullName>
    </submittedName>
</protein>
<dbReference type="AlphaFoldDB" id="A0A5R9JGL6"/>
<dbReference type="EMBL" id="VCDI01000001">
    <property type="protein sequence ID" value="TLU74566.1"/>
    <property type="molecule type" value="Genomic_DNA"/>
</dbReference>
<keyword evidence="2" id="KW-1185">Reference proteome</keyword>
<evidence type="ECO:0000313" key="1">
    <source>
        <dbReference type="EMBL" id="TLU74566.1"/>
    </source>
</evidence>
<sequence length="303" mass="34734">MQPYRRPYSFVTVAHAEDDWLLRLQARSMRLYLPPAMVEEIVVVENSGAGRHVGWRDRLRLEYGDLAGRVRFLSSEAIAMMPAAPGWWTQQVLKILVHRVVACDRYVVLDAKNHLIRPLHPDFLEAADGRMLSRRYCYRAHPLRHFLENTLRLHDLPVEPHVGWFMQADTPFTVDRSDARSAVAFLEARTAKSFAERLIEAKVTEFFVLAADLMRRGILEDRYDFSRIACPVVWDNPVEPGSLAAVIGEAEDSRAPIFSVHRRTLANMNGNTRSILCEFWQRHGLFGSTQEAMADLALHDARE</sequence>
<dbReference type="InterPro" id="IPR045499">
    <property type="entry name" value="DUF6492"/>
</dbReference>
<dbReference type="RefSeq" id="WP_138324815.1">
    <property type="nucleotide sequence ID" value="NZ_VCDI01000001.1"/>
</dbReference>
<evidence type="ECO:0000313" key="2">
    <source>
        <dbReference type="Proteomes" id="UP000305654"/>
    </source>
</evidence>
<comment type="caution">
    <text evidence="1">The sequence shown here is derived from an EMBL/GenBank/DDBJ whole genome shotgun (WGS) entry which is preliminary data.</text>
</comment>
<dbReference type="OrthoDB" id="7068290at2"/>
<reference evidence="1 2" key="1">
    <citation type="submission" date="2019-05" db="EMBL/GenBank/DDBJ databases">
        <authorList>
            <person name="Pankratov T."/>
            <person name="Grouzdev D."/>
        </authorList>
    </citation>
    <scope>NUCLEOTIDE SEQUENCE [LARGE SCALE GENOMIC DNA]</scope>
    <source>
        <strain evidence="1 2">KEBCLARHB70R</strain>
    </source>
</reference>
<proteinExistence type="predicted"/>
<dbReference type="Proteomes" id="UP000305654">
    <property type="component" value="Unassembled WGS sequence"/>
</dbReference>
<gene>
    <name evidence="1" type="ORF">FE263_05220</name>
</gene>
<name>A0A5R9JGL6_9PROT</name>
<organism evidence="1 2">
    <name type="scientific">Lichenicoccus roseus</name>
    <dbReference type="NCBI Taxonomy" id="2683649"/>
    <lineage>
        <taxon>Bacteria</taxon>
        <taxon>Pseudomonadati</taxon>
        <taxon>Pseudomonadota</taxon>
        <taxon>Alphaproteobacteria</taxon>
        <taxon>Acetobacterales</taxon>
        <taxon>Acetobacteraceae</taxon>
        <taxon>Lichenicoccus</taxon>
    </lineage>
</organism>
<accession>A0A5R9JGL6</accession>
<dbReference type="Pfam" id="PF20102">
    <property type="entry name" value="DUF6492"/>
    <property type="match status" value="1"/>
</dbReference>